<comment type="caution">
    <text evidence="2">The sequence shown here is derived from an EMBL/GenBank/DDBJ whole genome shotgun (WGS) entry which is preliminary data.</text>
</comment>
<reference evidence="2 3" key="1">
    <citation type="submission" date="2019-05" db="EMBL/GenBank/DDBJ databases">
        <title>Mikania micrantha, genome provides insights into the molecular mechanism of rapid growth.</title>
        <authorList>
            <person name="Liu B."/>
        </authorList>
    </citation>
    <scope>NUCLEOTIDE SEQUENCE [LARGE SCALE GENOMIC DNA]</scope>
    <source>
        <strain evidence="2">NLD-2019</strain>
        <tissue evidence="2">Leaf</tissue>
    </source>
</reference>
<feature type="region of interest" description="Disordered" evidence="1">
    <location>
        <begin position="13"/>
        <end position="38"/>
    </location>
</feature>
<dbReference type="PANTHER" id="PTHR33670:SF17">
    <property type="entry name" value="ANTHER-SPECIFIC PROLINE-RICH PROTEIN APG"/>
    <property type="match status" value="1"/>
</dbReference>
<evidence type="ECO:0000313" key="3">
    <source>
        <dbReference type="Proteomes" id="UP000326396"/>
    </source>
</evidence>
<evidence type="ECO:0000256" key="1">
    <source>
        <dbReference type="SAM" id="MobiDB-lite"/>
    </source>
</evidence>
<dbReference type="OrthoDB" id="1935097at2759"/>
<dbReference type="PANTHER" id="PTHR33670">
    <property type="entry name" value="SPLICING FACTOR, PROLINE- AND GLUTAMINE-RICH-LIKE"/>
    <property type="match status" value="1"/>
</dbReference>
<dbReference type="Proteomes" id="UP000326396">
    <property type="component" value="Linkage Group LG3"/>
</dbReference>
<gene>
    <name evidence="2" type="ORF">E3N88_24724</name>
</gene>
<sequence length="234" mass="25627">MLHTSIRPHRTVNFNRHSKSRRKKPAKSILTKTDPDSDAVVVTEPPSTTASNNLVMGQVKILKRGEALEEPSSISKEANITKNYLVTGRHVLHTKKKTAKCKILSDSNSEVVSKTVDDGVSSKHRLGCDAKMMKMQMEKMTECYAGYGFGDSPSPSLVPLPSSAASAAFFSSVSDESRKYFYFSLFDSSSSQSSSSFSPFAGLRRSPMDDLSVTCVSLSHFRVSWNTGCLVIVV</sequence>
<name>A0A5N6N431_9ASTR</name>
<feature type="compositionally biased region" description="Basic residues" evidence="1">
    <location>
        <begin position="13"/>
        <end position="26"/>
    </location>
</feature>
<accession>A0A5N6N431</accession>
<evidence type="ECO:0000313" key="2">
    <source>
        <dbReference type="EMBL" id="KAD4384556.1"/>
    </source>
</evidence>
<protein>
    <submittedName>
        <fullName evidence="2">Uncharacterized protein</fullName>
    </submittedName>
</protein>
<proteinExistence type="predicted"/>
<keyword evidence="3" id="KW-1185">Reference proteome</keyword>
<dbReference type="EMBL" id="SZYD01000013">
    <property type="protein sequence ID" value="KAD4384556.1"/>
    <property type="molecule type" value="Genomic_DNA"/>
</dbReference>
<dbReference type="AlphaFoldDB" id="A0A5N6N431"/>
<organism evidence="2 3">
    <name type="scientific">Mikania micrantha</name>
    <name type="common">bitter vine</name>
    <dbReference type="NCBI Taxonomy" id="192012"/>
    <lineage>
        <taxon>Eukaryota</taxon>
        <taxon>Viridiplantae</taxon>
        <taxon>Streptophyta</taxon>
        <taxon>Embryophyta</taxon>
        <taxon>Tracheophyta</taxon>
        <taxon>Spermatophyta</taxon>
        <taxon>Magnoliopsida</taxon>
        <taxon>eudicotyledons</taxon>
        <taxon>Gunneridae</taxon>
        <taxon>Pentapetalae</taxon>
        <taxon>asterids</taxon>
        <taxon>campanulids</taxon>
        <taxon>Asterales</taxon>
        <taxon>Asteraceae</taxon>
        <taxon>Asteroideae</taxon>
        <taxon>Heliantheae alliance</taxon>
        <taxon>Eupatorieae</taxon>
        <taxon>Mikania</taxon>
    </lineage>
</organism>